<dbReference type="KEGG" id="niy:FQ775_04855"/>
<evidence type="ECO:0000313" key="2">
    <source>
        <dbReference type="Proteomes" id="UP000321389"/>
    </source>
</evidence>
<dbReference type="RefSeq" id="WP_146298410.1">
    <property type="nucleotide sequence ID" value="NZ_CP042301.2"/>
</dbReference>
<gene>
    <name evidence="1" type="ORF">FQ775_04855</name>
</gene>
<name>A0A5B8KVP3_9HYPH</name>
<dbReference type="Proteomes" id="UP000321389">
    <property type="component" value="Chromosome"/>
</dbReference>
<evidence type="ECO:0008006" key="3">
    <source>
        <dbReference type="Google" id="ProtNLM"/>
    </source>
</evidence>
<dbReference type="AlphaFoldDB" id="A0A5B8KVP3"/>
<dbReference type="OrthoDB" id="8223189at2"/>
<dbReference type="EMBL" id="CP042301">
    <property type="protein sequence ID" value="QDY99756.1"/>
    <property type="molecule type" value="Genomic_DNA"/>
</dbReference>
<proteinExistence type="predicted"/>
<reference evidence="1" key="1">
    <citation type="submission" date="2020-04" db="EMBL/GenBank/DDBJ databases">
        <title>Nitratireductor sp. nov. isolated from mangrove soil.</title>
        <authorList>
            <person name="Ye Y."/>
        </authorList>
    </citation>
    <scope>NUCLEOTIDE SEQUENCE</scope>
    <source>
        <strain evidence="1">SY7</strain>
    </source>
</reference>
<evidence type="ECO:0000313" key="1">
    <source>
        <dbReference type="EMBL" id="QDY99756.1"/>
    </source>
</evidence>
<protein>
    <recommendedName>
        <fullName evidence="3">DUF1444 family protein</fullName>
    </recommendedName>
</protein>
<keyword evidence="2" id="KW-1185">Reference proteome</keyword>
<accession>A0A5B8KVP3</accession>
<organism evidence="1 2">
    <name type="scientific">Nitratireductor mangrovi</name>
    <dbReference type="NCBI Taxonomy" id="2599600"/>
    <lineage>
        <taxon>Bacteria</taxon>
        <taxon>Pseudomonadati</taxon>
        <taxon>Pseudomonadota</taxon>
        <taxon>Alphaproteobacteria</taxon>
        <taxon>Hyphomicrobiales</taxon>
        <taxon>Phyllobacteriaceae</taxon>
        <taxon>Nitratireductor</taxon>
    </lineage>
</organism>
<sequence>MRSRKRTDAQYGEAYAALLCSKRPDFLVTKTGQLALAVLTAGGFRHDVSLRDAYADYLRLDISLKDSITHHASAVVAAIDANRANFTLSLDDILPVVRSHDYVRGLQDLFQKQGIALDLICDEIADPFVLLFCQHKDENMTLLGSEYLGNAKIETLRALSVNNLRRAFPTAKHLRSEDGLYFVAARGTFESSFLVDNEFWREVTEQSGGDIIAIAPARGTVLFSASDTTEIRAYLRRLAKHMYETESHPIADSLLVRQGHVWVTATD</sequence>